<protein>
    <recommendedName>
        <fullName evidence="4">Lipoprotein</fullName>
    </recommendedName>
</protein>
<dbReference type="Proteomes" id="UP001236806">
    <property type="component" value="Unassembled WGS sequence"/>
</dbReference>
<sequence>MVQPGIHAGSGTSKNWQLGRRSMRSRTRSDARTVGRPGTYVVTVAGIAALLAVSGCAPDGAAPADAAQEFHQDLSRSDWSAACAMLQSDTRGKTAQEQESSCEDHLGNLQIQEPGTVTRTEIYGRAAFVEFEHDAVFLAAAGGGWKVTAAGCTPNGDAPYNCEVGGN</sequence>
<dbReference type="EMBL" id="JAUSXB010000001">
    <property type="protein sequence ID" value="MDQ0673913.1"/>
    <property type="molecule type" value="Genomic_DNA"/>
</dbReference>
<proteinExistence type="predicted"/>
<organism evidence="2 3">
    <name type="scientific">Pseudarthrobacter siccitolerans</name>
    <dbReference type="NCBI Taxonomy" id="861266"/>
    <lineage>
        <taxon>Bacteria</taxon>
        <taxon>Bacillati</taxon>
        <taxon>Actinomycetota</taxon>
        <taxon>Actinomycetes</taxon>
        <taxon>Micrococcales</taxon>
        <taxon>Micrococcaceae</taxon>
        <taxon>Pseudarthrobacter</taxon>
    </lineage>
</organism>
<evidence type="ECO:0008006" key="4">
    <source>
        <dbReference type="Google" id="ProtNLM"/>
    </source>
</evidence>
<keyword evidence="3" id="KW-1185">Reference proteome</keyword>
<comment type="caution">
    <text evidence="2">The sequence shown here is derived from an EMBL/GenBank/DDBJ whole genome shotgun (WGS) entry which is preliminary data.</text>
</comment>
<feature type="region of interest" description="Disordered" evidence="1">
    <location>
        <begin position="1"/>
        <end position="33"/>
    </location>
</feature>
<evidence type="ECO:0000313" key="2">
    <source>
        <dbReference type="EMBL" id="MDQ0673913.1"/>
    </source>
</evidence>
<evidence type="ECO:0000313" key="3">
    <source>
        <dbReference type="Proteomes" id="UP001236806"/>
    </source>
</evidence>
<reference evidence="2 3" key="1">
    <citation type="submission" date="2023-07" db="EMBL/GenBank/DDBJ databases">
        <title>Comparative genomics of wheat-associated soil bacteria to identify genetic determinants of phenazine resistance.</title>
        <authorList>
            <person name="Mouncey N."/>
        </authorList>
    </citation>
    <scope>NUCLEOTIDE SEQUENCE [LARGE SCALE GENOMIC DNA]</scope>
    <source>
        <strain evidence="2 3">W1I3</strain>
    </source>
</reference>
<evidence type="ECO:0000256" key="1">
    <source>
        <dbReference type="SAM" id="MobiDB-lite"/>
    </source>
</evidence>
<name>A0ABU0PIW9_9MICC</name>
<gene>
    <name evidence="2" type="ORF">QFZ36_001474</name>
</gene>
<accession>A0ABU0PIW9</accession>